<comment type="caution">
    <text evidence="2">The sequence shown here is derived from an EMBL/GenBank/DDBJ whole genome shotgun (WGS) entry which is preliminary data.</text>
</comment>
<dbReference type="AlphaFoldDB" id="A0A9Q3D8V6"/>
<name>A0A9Q3D8V6_9BASI</name>
<feature type="region of interest" description="Disordered" evidence="1">
    <location>
        <begin position="1"/>
        <end position="39"/>
    </location>
</feature>
<sequence length="82" mass="9555">MDQKGRLGQNPTNERGWLGSLEAPRRQKDTPGPKSKMKAWGLARRKLAKKANDGRIWPEAINGHWNRLWRRSHRTPKGAYWP</sequence>
<evidence type="ECO:0000256" key="1">
    <source>
        <dbReference type="SAM" id="MobiDB-lite"/>
    </source>
</evidence>
<dbReference type="EMBL" id="AVOT02014199">
    <property type="protein sequence ID" value="MBW0497463.1"/>
    <property type="molecule type" value="Genomic_DNA"/>
</dbReference>
<protein>
    <submittedName>
        <fullName evidence="2">Uncharacterized protein</fullName>
    </submittedName>
</protein>
<evidence type="ECO:0000313" key="2">
    <source>
        <dbReference type="EMBL" id="MBW0497463.1"/>
    </source>
</evidence>
<accession>A0A9Q3D8V6</accession>
<organism evidence="2 3">
    <name type="scientific">Austropuccinia psidii MF-1</name>
    <dbReference type="NCBI Taxonomy" id="1389203"/>
    <lineage>
        <taxon>Eukaryota</taxon>
        <taxon>Fungi</taxon>
        <taxon>Dikarya</taxon>
        <taxon>Basidiomycota</taxon>
        <taxon>Pucciniomycotina</taxon>
        <taxon>Pucciniomycetes</taxon>
        <taxon>Pucciniales</taxon>
        <taxon>Sphaerophragmiaceae</taxon>
        <taxon>Austropuccinia</taxon>
    </lineage>
</organism>
<dbReference type="Proteomes" id="UP000765509">
    <property type="component" value="Unassembled WGS sequence"/>
</dbReference>
<proteinExistence type="predicted"/>
<gene>
    <name evidence="2" type="ORF">O181_037178</name>
</gene>
<keyword evidence="3" id="KW-1185">Reference proteome</keyword>
<evidence type="ECO:0000313" key="3">
    <source>
        <dbReference type="Proteomes" id="UP000765509"/>
    </source>
</evidence>
<reference evidence="2" key="1">
    <citation type="submission" date="2021-03" db="EMBL/GenBank/DDBJ databases">
        <title>Draft genome sequence of rust myrtle Austropuccinia psidii MF-1, a brazilian biotype.</title>
        <authorList>
            <person name="Quecine M.C."/>
            <person name="Pachon D.M.R."/>
            <person name="Bonatelli M.L."/>
            <person name="Correr F.H."/>
            <person name="Franceschini L.M."/>
            <person name="Leite T.F."/>
            <person name="Margarido G.R.A."/>
            <person name="Almeida C.A."/>
            <person name="Ferrarezi J.A."/>
            <person name="Labate C.A."/>
        </authorList>
    </citation>
    <scope>NUCLEOTIDE SEQUENCE</scope>
    <source>
        <strain evidence="2">MF-1</strain>
    </source>
</reference>